<sequence>MSLGIKKPTFQKPVKSVSKSYLKGGYFSVWWGLASFVSIYFTVGHGLPQIFRPGCGGLFRIHVINASLVSWLCIFNLAFTPSMGPQTKRAHVFLGKVALVTGIVSTMLGFATVWYERYSGVSIFAIAISLGGSWQVLGQVWAIHHIRNGRIQKHIENNLGAFYGGCLIPAFIRLPELLGVDLGQSWDILAWIVPIVILNLAKRAIVNKSWI</sequence>
<organism evidence="1 2">
    <name type="scientific">Entomophthora muscae</name>
    <dbReference type="NCBI Taxonomy" id="34485"/>
    <lineage>
        <taxon>Eukaryota</taxon>
        <taxon>Fungi</taxon>
        <taxon>Fungi incertae sedis</taxon>
        <taxon>Zoopagomycota</taxon>
        <taxon>Entomophthoromycotina</taxon>
        <taxon>Entomophthoromycetes</taxon>
        <taxon>Entomophthorales</taxon>
        <taxon>Entomophthoraceae</taxon>
        <taxon>Entomophthora</taxon>
    </lineage>
</organism>
<keyword evidence="2" id="KW-1185">Reference proteome</keyword>
<name>A0ACC2SP65_9FUNG</name>
<reference evidence="1" key="1">
    <citation type="submission" date="2022-04" db="EMBL/GenBank/DDBJ databases">
        <title>Genome of the entomopathogenic fungus Entomophthora muscae.</title>
        <authorList>
            <person name="Elya C."/>
            <person name="Lovett B.R."/>
            <person name="Lee E."/>
            <person name="Macias A.M."/>
            <person name="Hajek A.E."/>
            <person name="De Bivort B.L."/>
            <person name="Kasson M.T."/>
            <person name="De Fine Licht H.H."/>
            <person name="Stajich J.E."/>
        </authorList>
    </citation>
    <scope>NUCLEOTIDE SEQUENCE</scope>
    <source>
        <strain evidence="1">Berkeley</strain>
    </source>
</reference>
<protein>
    <submittedName>
        <fullName evidence="1">Uncharacterized protein</fullName>
    </submittedName>
</protein>
<dbReference type="Proteomes" id="UP001165960">
    <property type="component" value="Unassembled WGS sequence"/>
</dbReference>
<accession>A0ACC2SP65</accession>
<evidence type="ECO:0000313" key="2">
    <source>
        <dbReference type="Proteomes" id="UP001165960"/>
    </source>
</evidence>
<dbReference type="EMBL" id="QTSX02004517">
    <property type="protein sequence ID" value="KAJ9064177.1"/>
    <property type="molecule type" value="Genomic_DNA"/>
</dbReference>
<evidence type="ECO:0000313" key="1">
    <source>
        <dbReference type="EMBL" id="KAJ9064177.1"/>
    </source>
</evidence>
<proteinExistence type="predicted"/>
<comment type="caution">
    <text evidence="1">The sequence shown here is derived from an EMBL/GenBank/DDBJ whole genome shotgun (WGS) entry which is preliminary data.</text>
</comment>
<gene>
    <name evidence="1" type="ORF">DSO57_1033115</name>
</gene>